<feature type="domain" description="Ig-like" evidence="2">
    <location>
        <begin position="43"/>
        <end position="116"/>
    </location>
</feature>
<evidence type="ECO:0000256" key="1">
    <source>
        <dbReference type="SAM" id="SignalP"/>
    </source>
</evidence>
<name>A0A6A4WGC5_AMPAM</name>
<protein>
    <recommendedName>
        <fullName evidence="2">Ig-like domain-containing protein</fullName>
    </recommendedName>
</protein>
<proteinExistence type="predicted"/>
<evidence type="ECO:0000259" key="2">
    <source>
        <dbReference type="PROSITE" id="PS50835"/>
    </source>
</evidence>
<keyword evidence="1" id="KW-0732">Signal</keyword>
<reference evidence="3 4" key="1">
    <citation type="submission" date="2019-07" db="EMBL/GenBank/DDBJ databases">
        <title>Draft genome assembly of a fouling barnacle, Amphibalanus amphitrite (Darwin, 1854): The first reference genome for Thecostraca.</title>
        <authorList>
            <person name="Kim W."/>
        </authorList>
    </citation>
    <scope>NUCLEOTIDE SEQUENCE [LARGE SCALE GENOMIC DNA]</scope>
    <source>
        <strain evidence="3">SNU_AA5</strain>
        <tissue evidence="3">Soma without cirri and trophi</tissue>
    </source>
</reference>
<organism evidence="3 4">
    <name type="scientific">Amphibalanus amphitrite</name>
    <name type="common">Striped barnacle</name>
    <name type="synonym">Balanus amphitrite</name>
    <dbReference type="NCBI Taxonomy" id="1232801"/>
    <lineage>
        <taxon>Eukaryota</taxon>
        <taxon>Metazoa</taxon>
        <taxon>Ecdysozoa</taxon>
        <taxon>Arthropoda</taxon>
        <taxon>Crustacea</taxon>
        <taxon>Multicrustacea</taxon>
        <taxon>Cirripedia</taxon>
        <taxon>Thoracica</taxon>
        <taxon>Thoracicalcarea</taxon>
        <taxon>Balanomorpha</taxon>
        <taxon>Balanoidea</taxon>
        <taxon>Balanidae</taxon>
        <taxon>Amphibalaninae</taxon>
        <taxon>Amphibalanus</taxon>
    </lineage>
</organism>
<gene>
    <name evidence="3" type="ORF">FJT64_002765</name>
</gene>
<feature type="signal peptide" evidence="1">
    <location>
        <begin position="1"/>
        <end position="16"/>
    </location>
</feature>
<feature type="chain" id="PRO_5025349123" description="Ig-like domain-containing protein" evidence="1">
    <location>
        <begin position="17"/>
        <end position="150"/>
    </location>
</feature>
<evidence type="ECO:0000313" key="4">
    <source>
        <dbReference type="Proteomes" id="UP000440578"/>
    </source>
</evidence>
<evidence type="ECO:0000313" key="3">
    <source>
        <dbReference type="EMBL" id="KAF0304289.1"/>
    </source>
</evidence>
<dbReference type="Proteomes" id="UP000440578">
    <property type="component" value="Unassembled WGS sequence"/>
</dbReference>
<sequence length="150" mass="17438">MLRLLSVASLFLLASAVRRGVLDFGYEPCEGRYVGNGYYNLAGERSYNRQVELVCDFRRSRSYGRVTDIAWIKLDDYGSCRRAEAIRGRPTVITRRDKSVLTIPLHDSRDHGVYRCFGTVRSGYNRIGRRVVYMDVPFLPRSYRYAPDFY</sequence>
<keyword evidence="4" id="KW-1185">Reference proteome</keyword>
<accession>A0A6A4WGC5</accession>
<comment type="caution">
    <text evidence="3">The sequence shown here is derived from an EMBL/GenBank/DDBJ whole genome shotgun (WGS) entry which is preliminary data.</text>
</comment>
<dbReference type="PROSITE" id="PS50835">
    <property type="entry name" value="IG_LIKE"/>
    <property type="match status" value="1"/>
</dbReference>
<dbReference type="InterPro" id="IPR007110">
    <property type="entry name" value="Ig-like_dom"/>
</dbReference>
<dbReference type="AlphaFoldDB" id="A0A6A4WGC5"/>
<dbReference type="EMBL" id="VIIS01000858">
    <property type="protein sequence ID" value="KAF0304289.1"/>
    <property type="molecule type" value="Genomic_DNA"/>
</dbReference>